<feature type="region of interest" description="Disordered" evidence="1">
    <location>
        <begin position="39"/>
        <end position="60"/>
    </location>
</feature>
<organism evidence="2 3">
    <name type="scientific">Mycoavidus cysteinexigens</name>
    <dbReference type="NCBI Taxonomy" id="1553431"/>
    <lineage>
        <taxon>Bacteria</taxon>
        <taxon>Pseudomonadati</taxon>
        <taxon>Pseudomonadota</taxon>
        <taxon>Betaproteobacteria</taxon>
        <taxon>Burkholderiales</taxon>
        <taxon>Burkholderiaceae</taxon>
        <taxon>Mycoavidus</taxon>
    </lineage>
</organism>
<gene>
    <name evidence="2" type="ORF">MCB1EB_1602</name>
</gene>
<name>A0A2Z6EWC6_9BURK</name>
<reference evidence="2 3" key="1">
    <citation type="journal article" date="2018" name="Microbes Environ.">
        <title>Comparative Genomic Insights into Endofungal Lifestyles of Two Bacterial Endosymbionts, Mycoavidus cysteinexigens and Burkholderia rhizoxinica.</title>
        <authorList>
            <person name="Sharmin D."/>
            <person name="Guo Y."/>
            <person name="Nishizawa T."/>
            <person name="Ohshima S."/>
            <person name="Sato Y."/>
            <person name="Takashima Y."/>
            <person name="Narisawa K."/>
            <person name="Ohta H."/>
        </authorList>
    </citation>
    <scope>NUCLEOTIDE SEQUENCE [LARGE SCALE GENOMIC DNA]</scope>
    <source>
        <strain evidence="2 3">B1-EB</strain>
    </source>
</reference>
<evidence type="ECO:0000313" key="2">
    <source>
        <dbReference type="EMBL" id="BBE09763.1"/>
    </source>
</evidence>
<dbReference type="EMBL" id="AP018150">
    <property type="protein sequence ID" value="BBE09763.1"/>
    <property type="molecule type" value="Genomic_DNA"/>
</dbReference>
<dbReference type="InterPro" id="IPR018247">
    <property type="entry name" value="EF_Hand_1_Ca_BS"/>
</dbReference>
<dbReference type="PROSITE" id="PS00018">
    <property type="entry name" value="EF_HAND_1"/>
    <property type="match status" value="1"/>
</dbReference>
<proteinExistence type="predicted"/>
<keyword evidence="3" id="KW-1185">Reference proteome</keyword>
<evidence type="ECO:0000256" key="1">
    <source>
        <dbReference type="SAM" id="MobiDB-lite"/>
    </source>
</evidence>
<dbReference type="KEGG" id="mcys:MCB1EB_1602"/>
<sequence length="353" mass="40434">MQYQAFYQPIETFCRQPDVLNALREEDFSLDFLEQGVSYHENNQPGSQNAEMSLEGEPEANHAALSDNTFQAVGFGVRTGTSDNREEASSSLSYSDMQYQALYQPIEAFCRQSDALNTLREEGFSLDFLDEELEANHAALFVNDFQAVEENTGQQAKLKSAKRVKWTDELIEIAEEIIKADANADRKLNGKELHALLTDWCNDQEPKLAYPGYDSFRRKFLEPSQTLVQWTDELREIADEIIKANVNAVPKPNGRKLHTLLKDWCNDQEPKLVCPGYSSFLRKFLEQSRETPVKWTDELREIAEEIIKANANADRKLNGRKLHNKLKAKCDAHEPKLVCPSYISFWENFLAKP</sequence>
<dbReference type="AlphaFoldDB" id="A0A2Z6EWC6"/>
<dbReference type="Proteomes" id="UP000282597">
    <property type="component" value="Chromosome"/>
</dbReference>
<protein>
    <submittedName>
        <fullName evidence="2">Multi-domain beta keto-acyl synthase</fullName>
    </submittedName>
</protein>
<evidence type="ECO:0000313" key="3">
    <source>
        <dbReference type="Proteomes" id="UP000282597"/>
    </source>
</evidence>
<accession>A0A2Z6EWC6</accession>
<feature type="compositionally biased region" description="Polar residues" evidence="1">
    <location>
        <begin position="40"/>
        <end position="51"/>
    </location>
</feature>